<evidence type="ECO:0000313" key="2">
    <source>
        <dbReference type="Proteomes" id="UP000186817"/>
    </source>
</evidence>
<keyword evidence="2" id="KW-1185">Reference proteome</keyword>
<dbReference type="Proteomes" id="UP000186817">
    <property type="component" value="Unassembled WGS sequence"/>
</dbReference>
<accession>A0A1Q9EJ62</accession>
<organism evidence="1 2">
    <name type="scientific">Symbiodinium microadriaticum</name>
    <name type="common">Dinoflagellate</name>
    <name type="synonym">Zooxanthella microadriatica</name>
    <dbReference type="NCBI Taxonomy" id="2951"/>
    <lineage>
        <taxon>Eukaryota</taxon>
        <taxon>Sar</taxon>
        <taxon>Alveolata</taxon>
        <taxon>Dinophyceae</taxon>
        <taxon>Suessiales</taxon>
        <taxon>Symbiodiniaceae</taxon>
        <taxon>Symbiodinium</taxon>
    </lineage>
</organism>
<reference evidence="1 2" key="1">
    <citation type="submission" date="2016-02" db="EMBL/GenBank/DDBJ databases">
        <title>Genome analysis of coral dinoflagellate symbionts highlights evolutionary adaptations to a symbiotic lifestyle.</title>
        <authorList>
            <person name="Aranda M."/>
            <person name="Li Y."/>
            <person name="Liew Y.J."/>
            <person name="Baumgarten S."/>
            <person name="Simakov O."/>
            <person name="Wilson M."/>
            <person name="Piel J."/>
            <person name="Ashoor H."/>
            <person name="Bougouffa S."/>
            <person name="Bajic V.B."/>
            <person name="Ryu T."/>
            <person name="Ravasi T."/>
            <person name="Bayer T."/>
            <person name="Micklem G."/>
            <person name="Kim H."/>
            <person name="Bhak J."/>
            <person name="Lajeunesse T.C."/>
            <person name="Voolstra C.R."/>
        </authorList>
    </citation>
    <scope>NUCLEOTIDE SEQUENCE [LARGE SCALE GENOMIC DNA]</scope>
    <source>
        <strain evidence="1 2">CCMP2467</strain>
    </source>
</reference>
<protein>
    <submittedName>
        <fullName evidence="1">Uncharacterized protein</fullName>
    </submittedName>
</protein>
<dbReference type="AlphaFoldDB" id="A0A1Q9EJ62"/>
<gene>
    <name evidence="1" type="ORF">AK812_SmicGene9231</name>
</gene>
<sequence>MTLSMPALSVSLGIRHWRSSLQRVQRRLQMLSFNAAMSACDRGGQLHHVLTLMKDLQEARSLQLTIVSYSCAISDEAHVSGAANGSRLLLADVRANVVTSMVRK</sequence>
<proteinExistence type="predicted"/>
<evidence type="ECO:0000313" key="1">
    <source>
        <dbReference type="EMBL" id="OLQ07391.1"/>
    </source>
</evidence>
<dbReference type="EMBL" id="LSRX01000140">
    <property type="protein sequence ID" value="OLQ07391.1"/>
    <property type="molecule type" value="Genomic_DNA"/>
</dbReference>
<comment type="caution">
    <text evidence="1">The sequence shown here is derived from an EMBL/GenBank/DDBJ whole genome shotgun (WGS) entry which is preliminary data.</text>
</comment>
<name>A0A1Q9EJ62_SYMMI</name>